<dbReference type="PROSITE" id="PS50883">
    <property type="entry name" value="EAL"/>
    <property type="match status" value="1"/>
</dbReference>
<dbReference type="Pfam" id="PF00571">
    <property type="entry name" value="CBS"/>
    <property type="match status" value="1"/>
</dbReference>
<protein>
    <submittedName>
        <fullName evidence="3">Diguanylate phosphodiesterase</fullName>
    </submittedName>
</protein>
<gene>
    <name evidence="3" type="ORF">DIC66_16275</name>
</gene>
<dbReference type="SUPFAM" id="SSF141868">
    <property type="entry name" value="EAL domain-like"/>
    <property type="match status" value="1"/>
</dbReference>
<dbReference type="Pfam" id="PF00990">
    <property type="entry name" value="GGDEF"/>
    <property type="match status" value="1"/>
</dbReference>
<dbReference type="OrthoDB" id="9813903at2"/>
<dbReference type="CDD" id="cd04598">
    <property type="entry name" value="CBS_pair_GGDEF_EAL"/>
    <property type="match status" value="1"/>
</dbReference>
<evidence type="ECO:0000259" key="2">
    <source>
        <dbReference type="PROSITE" id="PS50887"/>
    </source>
</evidence>
<accession>A0A3E1R8R1</accession>
<dbReference type="GO" id="GO:0071111">
    <property type="term" value="F:cyclic-guanylate-specific phosphodiesterase activity"/>
    <property type="evidence" value="ECO:0007669"/>
    <property type="project" value="InterPro"/>
</dbReference>
<dbReference type="InterPro" id="IPR043128">
    <property type="entry name" value="Rev_trsase/Diguanyl_cyclase"/>
</dbReference>
<sequence>MKPDLSTAAAHFIESLEPLGRVLHDKSIYPVFQPLVHLAKTGVYAHEALIRGPRGTPLHTPDALLRAAAEENLRFEFEYAALVCILTQWGLLKASGRLFVNVSAGVLTQLMQTRGPGHMAELANTLGVLPRELVLEITEHERVADMDQLAEAVGALRGTGIGLALDDFGDGHSSLRLWSQLKPDIVKIDRYFIKDVSTQGDKLKTIQALQQIASIFGSELVAEGIETADDLRVLRDLGIDYGQGYFLGHPDRTPMAHVGPEVLRVMSERQVAVFPELSRAAVAGQIRNLSVTPAPTVSQDESNDEVARIFLANAELHALAVLEGDKPIGIINRAGFMNEYTKLYYREVWGRKPCALHTNLAPRIIEREHNIDELVGILTSQDQRYLSDGFIVTEHGRYIGLGTGDQLVRSVTETRIEAARHANPLTFLPGNIPISQHIERLLKKKVAFVACYADLNNFKPYNDYYGYWRGDEMIRLIARIAMEQCDSQRDFLGHVGGDDFILLFQSTDWLVRCERLVAEFNERAREMFDEEARKAGGIQAEDRHGVQRFFPCTTVSIGAVTINGSLYSRAEEIANLAALAKHDAKRTGLGIFRRET</sequence>
<comment type="caution">
    <text evidence="3">The sequence shown here is derived from an EMBL/GenBank/DDBJ whole genome shotgun (WGS) entry which is preliminary data.</text>
</comment>
<dbReference type="InterPro" id="IPR035919">
    <property type="entry name" value="EAL_sf"/>
</dbReference>
<keyword evidence="4" id="KW-1185">Reference proteome</keyword>
<dbReference type="InterPro" id="IPR000644">
    <property type="entry name" value="CBS_dom"/>
</dbReference>
<dbReference type="SUPFAM" id="SSF55073">
    <property type="entry name" value="Nucleotide cyclase"/>
    <property type="match status" value="1"/>
</dbReference>
<dbReference type="Pfam" id="PF00563">
    <property type="entry name" value="EAL"/>
    <property type="match status" value="1"/>
</dbReference>
<evidence type="ECO:0000313" key="3">
    <source>
        <dbReference type="EMBL" id="RFO95746.1"/>
    </source>
</evidence>
<dbReference type="RefSeq" id="WP_117179122.1">
    <property type="nucleotide sequence ID" value="NZ_QFZK01000012.1"/>
</dbReference>
<dbReference type="PANTHER" id="PTHR33121">
    <property type="entry name" value="CYCLIC DI-GMP PHOSPHODIESTERASE PDEF"/>
    <property type="match status" value="1"/>
</dbReference>
<feature type="domain" description="EAL" evidence="1">
    <location>
        <begin position="12"/>
        <end position="264"/>
    </location>
</feature>
<proteinExistence type="predicted"/>
<dbReference type="CDD" id="cd01948">
    <property type="entry name" value="EAL"/>
    <property type="match status" value="1"/>
</dbReference>
<dbReference type="InterPro" id="IPR000160">
    <property type="entry name" value="GGDEF_dom"/>
</dbReference>
<evidence type="ECO:0000313" key="4">
    <source>
        <dbReference type="Proteomes" id="UP000260665"/>
    </source>
</evidence>
<dbReference type="InterPro" id="IPR050706">
    <property type="entry name" value="Cyclic-di-GMP_PDE-like"/>
</dbReference>
<dbReference type="NCBIfam" id="TIGR00254">
    <property type="entry name" value="GGDEF"/>
    <property type="match status" value="1"/>
</dbReference>
<dbReference type="AlphaFoldDB" id="A0A3E1R8R1"/>
<dbReference type="PROSITE" id="PS50887">
    <property type="entry name" value="GGDEF"/>
    <property type="match status" value="1"/>
</dbReference>
<dbReference type="EMBL" id="QFZK01000012">
    <property type="protein sequence ID" value="RFO95746.1"/>
    <property type="molecule type" value="Genomic_DNA"/>
</dbReference>
<dbReference type="Gene3D" id="3.30.70.270">
    <property type="match status" value="1"/>
</dbReference>
<reference evidence="3 4" key="1">
    <citation type="submission" date="2018-05" db="EMBL/GenBank/DDBJ databases">
        <title>Rhodoferax soyangensis sp.nov., isolated from an oligotrophic freshwater lake.</title>
        <authorList>
            <person name="Park M."/>
        </authorList>
    </citation>
    <scope>NUCLEOTIDE SEQUENCE [LARGE SCALE GENOMIC DNA]</scope>
    <source>
        <strain evidence="3 4">IMCC26218</strain>
    </source>
</reference>
<organism evidence="3 4">
    <name type="scientific">Rhodoferax lacus</name>
    <dbReference type="NCBI Taxonomy" id="2184758"/>
    <lineage>
        <taxon>Bacteria</taxon>
        <taxon>Pseudomonadati</taxon>
        <taxon>Pseudomonadota</taxon>
        <taxon>Betaproteobacteria</taxon>
        <taxon>Burkholderiales</taxon>
        <taxon>Comamonadaceae</taxon>
        <taxon>Rhodoferax</taxon>
    </lineage>
</organism>
<dbReference type="SUPFAM" id="SSF54631">
    <property type="entry name" value="CBS-domain pair"/>
    <property type="match status" value="1"/>
</dbReference>
<dbReference type="InterPro" id="IPR029787">
    <property type="entry name" value="Nucleotide_cyclase"/>
</dbReference>
<dbReference type="InterPro" id="IPR046342">
    <property type="entry name" value="CBS_dom_sf"/>
</dbReference>
<evidence type="ECO:0000259" key="1">
    <source>
        <dbReference type="PROSITE" id="PS50883"/>
    </source>
</evidence>
<dbReference type="Gene3D" id="3.20.20.450">
    <property type="entry name" value="EAL domain"/>
    <property type="match status" value="1"/>
</dbReference>
<dbReference type="InterPro" id="IPR001633">
    <property type="entry name" value="EAL_dom"/>
</dbReference>
<dbReference type="Proteomes" id="UP000260665">
    <property type="component" value="Unassembled WGS sequence"/>
</dbReference>
<name>A0A3E1R8R1_9BURK</name>
<feature type="domain" description="GGDEF" evidence="2">
    <location>
        <begin position="446"/>
        <end position="596"/>
    </location>
</feature>
<dbReference type="PANTHER" id="PTHR33121:SF76">
    <property type="entry name" value="SIGNALING PROTEIN"/>
    <property type="match status" value="1"/>
</dbReference>
<dbReference type="SMART" id="SM00267">
    <property type="entry name" value="GGDEF"/>
    <property type="match status" value="1"/>
</dbReference>
<dbReference type="SMART" id="SM00052">
    <property type="entry name" value="EAL"/>
    <property type="match status" value="1"/>
</dbReference>